<organism evidence="1 2">
    <name type="scientific">Paenibacillus profundus</name>
    <dbReference type="NCBI Taxonomy" id="1173085"/>
    <lineage>
        <taxon>Bacteria</taxon>
        <taxon>Bacillati</taxon>
        <taxon>Bacillota</taxon>
        <taxon>Bacilli</taxon>
        <taxon>Bacillales</taxon>
        <taxon>Paenibacillaceae</taxon>
        <taxon>Paenibacillus</taxon>
    </lineage>
</organism>
<proteinExistence type="predicted"/>
<dbReference type="Proteomes" id="UP001199916">
    <property type="component" value="Unassembled WGS sequence"/>
</dbReference>
<protein>
    <submittedName>
        <fullName evidence="1">Uncharacterized protein</fullName>
    </submittedName>
</protein>
<dbReference type="EMBL" id="JAJNBZ010000011">
    <property type="protein sequence ID" value="MCE5170613.1"/>
    <property type="molecule type" value="Genomic_DNA"/>
</dbReference>
<accession>A0ABS8YF29</accession>
<comment type="caution">
    <text evidence="1">The sequence shown here is derived from an EMBL/GenBank/DDBJ whole genome shotgun (WGS) entry which is preliminary data.</text>
</comment>
<evidence type="ECO:0000313" key="1">
    <source>
        <dbReference type="EMBL" id="MCE5170613.1"/>
    </source>
</evidence>
<sequence>MFLFLNEEDKNLIPIKQALEAILDELSSSPCDQGPFEKNLFKNWRR</sequence>
<evidence type="ECO:0000313" key="2">
    <source>
        <dbReference type="Proteomes" id="UP001199916"/>
    </source>
</evidence>
<gene>
    <name evidence="1" type="ORF">LQV63_14955</name>
</gene>
<keyword evidence="2" id="KW-1185">Reference proteome</keyword>
<name>A0ABS8YF29_9BACL</name>
<reference evidence="1 2" key="1">
    <citation type="submission" date="2021-11" db="EMBL/GenBank/DDBJ databases">
        <title>Draft genome sequence of Paenibacillus profundus YoMME, a new Gram-positive bacteria with exoelectrogenic properties.</title>
        <authorList>
            <person name="Hubenova Y."/>
            <person name="Hubenova E."/>
            <person name="Manasiev Y."/>
            <person name="Peykov S."/>
            <person name="Mitov M."/>
        </authorList>
    </citation>
    <scope>NUCLEOTIDE SEQUENCE [LARGE SCALE GENOMIC DNA]</scope>
    <source>
        <strain evidence="1 2">YoMME</strain>
    </source>
</reference>